<feature type="transmembrane region" description="Helical" evidence="9">
    <location>
        <begin position="119"/>
        <end position="137"/>
    </location>
</feature>
<evidence type="ECO:0000256" key="4">
    <source>
        <dbReference type="ARBA" id="ARBA00022679"/>
    </source>
</evidence>
<keyword evidence="9" id="KW-1133">Transmembrane helix</keyword>
<dbReference type="EC" id="2.7.13.3" evidence="2"/>
<dbReference type="GO" id="GO:0005524">
    <property type="term" value="F:ATP binding"/>
    <property type="evidence" value="ECO:0007669"/>
    <property type="project" value="UniProtKB-KW"/>
</dbReference>
<dbReference type="SUPFAM" id="SSF55874">
    <property type="entry name" value="ATPase domain of HSP90 chaperone/DNA topoisomerase II/histidine kinase"/>
    <property type="match status" value="1"/>
</dbReference>
<evidence type="ECO:0000256" key="9">
    <source>
        <dbReference type="SAM" id="Phobius"/>
    </source>
</evidence>
<gene>
    <name evidence="12" type="primary">narX</name>
    <name evidence="11" type="ORF">I6G51_06230</name>
    <name evidence="12" type="ORF">NCTC10288_01652</name>
</gene>
<dbReference type="Pfam" id="PF07730">
    <property type="entry name" value="HisKA_3"/>
    <property type="match status" value="1"/>
</dbReference>
<keyword evidence="9" id="KW-0472">Membrane</keyword>
<evidence type="ECO:0000313" key="13">
    <source>
        <dbReference type="Proteomes" id="UP000249264"/>
    </source>
</evidence>
<feature type="domain" description="Signal transduction histidine kinase subgroup 3 dimerisation and phosphoacceptor" evidence="10">
    <location>
        <begin position="195"/>
        <end position="260"/>
    </location>
</feature>
<keyword evidence="9" id="KW-0812">Transmembrane</keyword>
<dbReference type="GeneID" id="70783541"/>
<feature type="transmembrane region" description="Helical" evidence="9">
    <location>
        <begin position="152"/>
        <end position="170"/>
    </location>
</feature>
<dbReference type="KEGG" id="cmin:NCTC10288_01652"/>
<evidence type="ECO:0000313" key="14">
    <source>
        <dbReference type="Proteomes" id="UP000594905"/>
    </source>
</evidence>
<evidence type="ECO:0000313" key="12">
    <source>
        <dbReference type="EMBL" id="SQI00341.1"/>
    </source>
</evidence>
<dbReference type="GO" id="GO:0000155">
    <property type="term" value="F:phosphorelay sensor kinase activity"/>
    <property type="evidence" value="ECO:0007669"/>
    <property type="project" value="InterPro"/>
</dbReference>
<evidence type="ECO:0000256" key="8">
    <source>
        <dbReference type="ARBA" id="ARBA00023012"/>
    </source>
</evidence>
<comment type="catalytic activity">
    <reaction evidence="1">
        <text>ATP + protein L-histidine = ADP + protein N-phospho-L-histidine.</text>
        <dbReference type="EC" id="2.7.13.3"/>
    </reaction>
</comment>
<evidence type="ECO:0000259" key="10">
    <source>
        <dbReference type="Pfam" id="PF07730"/>
    </source>
</evidence>
<keyword evidence="3" id="KW-0597">Phosphoprotein</keyword>
<organism evidence="12 13">
    <name type="scientific">Corynebacterium minutissimum</name>
    <dbReference type="NCBI Taxonomy" id="38301"/>
    <lineage>
        <taxon>Bacteria</taxon>
        <taxon>Bacillati</taxon>
        <taxon>Actinomycetota</taxon>
        <taxon>Actinomycetes</taxon>
        <taxon>Mycobacteriales</taxon>
        <taxon>Corynebacteriaceae</taxon>
        <taxon>Corynebacterium</taxon>
    </lineage>
</organism>
<dbReference type="InterPro" id="IPR036890">
    <property type="entry name" value="HATPase_C_sf"/>
</dbReference>
<dbReference type="PANTHER" id="PTHR24421:SF10">
    <property type="entry name" value="NITRATE_NITRITE SENSOR PROTEIN NARQ"/>
    <property type="match status" value="1"/>
</dbReference>
<dbReference type="CDD" id="cd16917">
    <property type="entry name" value="HATPase_UhpB-NarQ-NarX-like"/>
    <property type="match status" value="1"/>
</dbReference>
<dbReference type="PANTHER" id="PTHR24421">
    <property type="entry name" value="NITRATE/NITRITE SENSOR PROTEIN NARX-RELATED"/>
    <property type="match status" value="1"/>
</dbReference>
<evidence type="ECO:0000256" key="5">
    <source>
        <dbReference type="ARBA" id="ARBA00022741"/>
    </source>
</evidence>
<sequence>MSFSRTARAFLTSVRLGDALLSGVAGLVAAFYCALAASSAGTVEVIEALLSLLFIPFFLVWRSKPVLSAAGFLVLLSAWAVTWMSQLPANSGLPPWALTAPMAVYTTSRYINHRLLPRAILLITALGTFISPFMWRIDVESYLLRYEVDTHFLAMVVTHWAVLGSTYFIAARYFDRDRQRETLARERFHQAQEEERLLIARELHDVLAHSLTLIKVQANAGIVAATSDSGAAEDALLSIRENADSALGEVRGIVAALRSPGPTSLEPAQQLEHIEGILEGFRVAGLKIDANLPASFAVPSLVQMALVRIITEGLTNALRHQGVGTHVTVELALDDAPSLTLTSTNQHPSPSNVSGSGVGLVGIGERARSLGGRLDYSGDAHVFNLHAQIPMKDTKNAAQQL</sequence>
<dbReference type="InterPro" id="IPR050482">
    <property type="entry name" value="Sensor_HK_TwoCompSys"/>
</dbReference>
<dbReference type="GO" id="GO:0046983">
    <property type="term" value="F:protein dimerization activity"/>
    <property type="evidence" value="ECO:0007669"/>
    <property type="project" value="InterPro"/>
</dbReference>
<dbReference type="AlphaFoldDB" id="A0A2X4REA0"/>
<evidence type="ECO:0000313" key="11">
    <source>
        <dbReference type="EMBL" id="QPS58558.1"/>
    </source>
</evidence>
<dbReference type="Gene3D" id="1.20.5.1930">
    <property type="match status" value="1"/>
</dbReference>
<protein>
    <recommendedName>
        <fullName evidence="2">histidine kinase</fullName>
        <ecNumber evidence="2">2.7.13.3</ecNumber>
    </recommendedName>
</protein>
<dbReference type="GO" id="GO:0016020">
    <property type="term" value="C:membrane"/>
    <property type="evidence" value="ECO:0007669"/>
    <property type="project" value="InterPro"/>
</dbReference>
<proteinExistence type="predicted"/>
<dbReference type="EMBL" id="CP065689">
    <property type="protein sequence ID" value="QPS58558.1"/>
    <property type="molecule type" value="Genomic_DNA"/>
</dbReference>
<keyword evidence="4 12" id="KW-0808">Transferase</keyword>
<dbReference type="Gene3D" id="3.30.565.10">
    <property type="entry name" value="Histidine kinase-like ATPase, C-terminal domain"/>
    <property type="match status" value="1"/>
</dbReference>
<dbReference type="Proteomes" id="UP000249264">
    <property type="component" value="Chromosome 1"/>
</dbReference>
<keyword evidence="6 12" id="KW-0418">Kinase</keyword>
<dbReference type="Proteomes" id="UP000594905">
    <property type="component" value="Chromosome"/>
</dbReference>
<reference evidence="12 13" key="1">
    <citation type="submission" date="2018-06" db="EMBL/GenBank/DDBJ databases">
        <authorList>
            <consortium name="Pathogen Informatics"/>
            <person name="Doyle S."/>
        </authorList>
    </citation>
    <scope>NUCLEOTIDE SEQUENCE [LARGE SCALE GENOMIC DNA]</scope>
    <source>
        <strain evidence="12 13">NCTC10288</strain>
    </source>
</reference>
<keyword evidence="8" id="KW-0902">Two-component regulatory system</keyword>
<keyword evidence="7" id="KW-0067">ATP-binding</keyword>
<evidence type="ECO:0000256" key="6">
    <source>
        <dbReference type="ARBA" id="ARBA00022777"/>
    </source>
</evidence>
<evidence type="ECO:0000256" key="1">
    <source>
        <dbReference type="ARBA" id="ARBA00000085"/>
    </source>
</evidence>
<accession>A0A2X4REA0</accession>
<reference evidence="11 14" key="2">
    <citation type="submission" date="2020-12" db="EMBL/GenBank/DDBJ databases">
        <title>FDA dAtabase for Regulatory Grade micrObial Sequences (FDA-ARGOS): Supporting development and validation of Infectious Disease Dx tests.</title>
        <authorList>
            <person name="Sproer C."/>
            <person name="Gronow S."/>
            <person name="Severitt S."/>
            <person name="Schroder I."/>
            <person name="Tallon L."/>
            <person name="Sadzewicz L."/>
            <person name="Zhao X."/>
            <person name="Boylan J."/>
            <person name="Ott S."/>
            <person name="Bowen H."/>
            <person name="Vavikolanu K."/>
            <person name="Mehta A."/>
            <person name="Aluvathingal J."/>
            <person name="Nadendla S."/>
            <person name="Lowell S."/>
            <person name="Myers T."/>
            <person name="Yan Y."/>
            <person name="Sichtig H."/>
        </authorList>
    </citation>
    <scope>NUCLEOTIDE SEQUENCE [LARGE SCALE GENOMIC DNA]</scope>
    <source>
        <strain evidence="11 14">FDAARGOS_894</strain>
    </source>
</reference>
<dbReference type="STRING" id="38301.NX84_05415"/>
<evidence type="ECO:0000256" key="7">
    <source>
        <dbReference type="ARBA" id="ARBA00022840"/>
    </source>
</evidence>
<evidence type="ECO:0000256" key="2">
    <source>
        <dbReference type="ARBA" id="ARBA00012438"/>
    </source>
</evidence>
<dbReference type="OrthoDB" id="227596at2"/>
<keyword evidence="5" id="KW-0547">Nucleotide-binding</keyword>
<feature type="transmembrane region" description="Helical" evidence="9">
    <location>
        <begin position="66"/>
        <end position="87"/>
    </location>
</feature>
<dbReference type="InterPro" id="IPR011712">
    <property type="entry name" value="Sig_transdc_His_kin_sub3_dim/P"/>
</dbReference>
<keyword evidence="14" id="KW-1185">Reference proteome</keyword>
<dbReference type="EMBL" id="LS483460">
    <property type="protein sequence ID" value="SQI00341.1"/>
    <property type="molecule type" value="Genomic_DNA"/>
</dbReference>
<evidence type="ECO:0000256" key="3">
    <source>
        <dbReference type="ARBA" id="ARBA00022553"/>
    </source>
</evidence>
<feature type="transmembrane region" description="Helical" evidence="9">
    <location>
        <begin position="20"/>
        <end position="39"/>
    </location>
</feature>
<name>A0A2X4REA0_9CORY</name>
<dbReference type="RefSeq" id="WP_039674616.1">
    <property type="nucleotide sequence ID" value="NZ_CP065689.1"/>
</dbReference>